<reference evidence="4 5" key="1">
    <citation type="submission" date="2024-03" db="EMBL/GenBank/DDBJ databases">
        <title>Human intestinal bacterial collection.</title>
        <authorList>
            <person name="Pauvert C."/>
            <person name="Hitch T.C.A."/>
            <person name="Clavel T."/>
        </authorList>
    </citation>
    <scope>NUCLEOTIDE SEQUENCE [LARGE SCALE GENOMIC DNA]</scope>
    <source>
        <strain evidence="4 5">CLA-SR-H021</strain>
    </source>
</reference>
<dbReference type="Gene3D" id="3.20.20.80">
    <property type="entry name" value="Glycosidases"/>
    <property type="match status" value="1"/>
</dbReference>
<keyword evidence="4" id="KW-0378">Hydrolase</keyword>
<dbReference type="NCBIfam" id="TIGR02403">
    <property type="entry name" value="trehalose_treC"/>
    <property type="match status" value="1"/>
</dbReference>
<dbReference type="InterPro" id="IPR013780">
    <property type="entry name" value="Glyco_hydro_b"/>
</dbReference>
<dbReference type="Gene3D" id="2.60.40.1180">
    <property type="entry name" value="Golgi alpha-mannosidase II"/>
    <property type="match status" value="1"/>
</dbReference>
<feature type="compositionally biased region" description="Acidic residues" evidence="2">
    <location>
        <begin position="535"/>
        <end position="544"/>
    </location>
</feature>
<evidence type="ECO:0000313" key="4">
    <source>
        <dbReference type="EMBL" id="MEQ2424024.1"/>
    </source>
</evidence>
<organism evidence="4 5">
    <name type="scientific">Enterocloster hominis</name>
    <name type="common">ex Hitch et al. 2024</name>
    <dbReference type="NCBI Taxonomy" id="1917870"/>
    <lineage>
        <taxon>Bacteria</taxon>
        <taxon>Bacillati</taxon>
        <taxon>Bacillota</taxon>
        <taxon>Clostridia</taxon>
        <taxon>Lachnospirales</taxon>
        <taxon>Lachnospiraceae</taxon>
        <taxon>Enterocloster</taxon>
    </lineage>
</organism>
<keyword evidence="5" id="KW-1185">Reference proteome</keyword>
<dbReference type="SUPFAM" id="SSF51011">
    <property type="entry name" value="Glycosyl hydrolase domain"/>
    <property type="match status" value="1"/>
</dbReference>
<dbReference type="SMART" id="SM00642">
    <property type="entry name" value="Aamy"/>
    <property type="match status" value="1"/>
</dbReference>
<dbReference type="InterPro" id="IPR006047">
    <property type="entry name" value="GH13_cat_dom"/>
</dbReference>
<comment type="caution">
    <text evidence="4">The sequence shown here is derived from an EMBL/GenBank/DDBJ whole genome shotgun (WGS) entry which is preliminary data.</text>
</comment>
<dbReference type="PANTHER" id="PTHR10357:SF217">
    <property type="entry name" value="TREHALOSE-6-PHOSPHATE HYDROLASE"/>
    <property type="match status" value="1"/>
</dbReference>
<dbReference type="Proteomes" id="UP001454086">
    <property type="component" value="Unassembled WGS sequence"/>
</dbReference>
<dbReference type="EMBL" id="JBBMFM010000007">
    <property type="protein sequence ID" value="MEQ2424024.1"/>
    <property type="molecule type" value="Genomic_DNA"/>
</dbReference>
<dbReference type="SUPFAM" id="SSF51445">
    <property type="entry name" value="(Trans)glycosidases"/>
    <property type="match status" value="1"/>
</dbReference>
<gene>
    <name evidence="4" type="primary">treC</name>
    <name evidence="4" type="ORF">WMQ36_03475</name>
</gene>
<dbReference type="EC" id="3.2.1.93" evidence="1"/>
<dbReference type="InterPro" id="IPR012769">
    <property type="entry name" value="Trehalose_TreC"/>
</dbReference>
<proteinExistence type="predicted"/>
<dbReference type="InterPro" id="IPR017853">
    <property type="entry name" value="GH"/>
</dbReference>
<evidence type="ECO:0000256" key="1">
    <source>
        <dbReference type="NCBIfam" id="TIGR02403"/>
    </source>
</evidence>
<sequence>MRDFKSSTIYQIYTKSFQDTTHSGQGDLRGVISRLDYLKELGIDYIWLTPFFKSPQNDNGYDVADYLSVDPMFGTMEDVEELIGEAGRRDMGCMFDMVFNHTSTEHMWFKRAMEGDPEYMDYYIFRDGEPDAPPTNWQSKFGGSAWEYVPHLKKWYLHLFDVTQADLNWDNPRVRRELKEVIRFWKDKGVRGFRFDVVNLISKPEIFGDDSIGDGRGFYTDGPHVHEYLQELTRDTGIDGMVTVGEMSSTSLDNCIRYSRPEDRELSMCFNFHHLKVDYKDGDKWKLMQPDLRELKRLFMEWQEGMQEGGGWNAVFWCNHDQPRAVSRFGDDGKYWKESAKMLATAIHMFRGTPYVFQGEELGMTNAYYDDISQYRDVESINYYKILQDQGSTREEAIHVLQERSRDNGRTPMQWDGSELAGFSDVAPWIGIPRNHTYINVESEQQDEDSILSHYKRLIALRKEYPVIAEGEIEFVDRSHPQILAYRRFDGSSELMAFHNMAGEVIGLTEPFDRTGWRLLVSNYRDEADVKDGTDAADEADITDGGDALGTGNREQEGGSQDSRMITCLRPYESVVYMRDK</sequence>
<name>A0ABV1D0W0_9FIRM</name>
<keyword evidence="4" id="KW-0326">Glycosidase</keyword>
<feature type="domain" description="Glycosyl hydrolase family 13 catalytic" evidence="3">
    <location>
        <begin position="11"/>
        <end position="410"/>
    </location>
</feature>
<dbReference type="RefSeq" id="WP_008719996.1">
    <property type="nucleotide sequence ID" value="NZ_JAJFDX010000003.1"/>
</dbReference>
<dbReference type="PANTHER" id="PTHR10357">
    <property type="entry name" value="ALPHA-AMYLASE FAMILY MEMBER"/>
    <property type="match status" value="1"/>
</dbReference>
<dbReference type="GO" id="GO:0008788">
    <property type="term" value="F:alpha,alpha-phosphotrehalase activity"/>
    <property type="evidence" value="ECO:0007669"/>
    <property type="project" value="UniProtKB-EC"/>
</dbReference>
<evidence type="ECO:0000256" key="2">
    <source>
        <dbReference type="SAM" id="MobiDB-lite"/>
    </source>
</evidence>
<protein>
    <recommendedName>
        <fullName evidence="1">Alpha,alpha-phosphotrehalase</fullName>
        <ecNumber evidence="1">3.2.1.93</ecNumber>
    </recommendedName>
</protein>
<evidence type="ECO:0000259" key="3">
    <source>
        <dbReference type="SMART" id="SM00642"/>
    </source>
</evidence>
<evidence type="ECO:0000313" key="5">
    <source>
        <dbReference type="Proteomes" id="UP001454086"/>
    </source>
</evidence>
<accession>A0ABV1D0W0</accession>
<dbReference type="NCBIfam" id="NF008183">
    <property type="entry name" value="PRK10933.1"/>
    <property type="match status" value="1"/>
</dbReference>
<feature type="region of interest" description="Disordered" evidence="2">
    <location>
        <begin position="531"/>
        <end position="562"/>
    </location>
</feature>
<dbReference type="CDD" id="cd11333">
    <property type="entry name" value="AmyAc_SI_OligoGlu_DGase"/>
    <property type="match status" value="1"/>
</dbReference>
<dbReference type="Pfam" id="PF00128">
    <property type="entry name" value="Alpha-amylase"/>
    <property type="match status" value="1"/>
</dbReference>
<dbReference type="Gene3D" id="3.90.400.10">
    <property type="entry name" value="Oligo-1,6-glucosidase, Domain 2"/>
    <property type="match status" value="1"/>
</dbReference>
<dbReference type="InterPro" id="IPR045857">
    <property type="entry name" value="O16G_dom_2"/>
</dbReference>